<gene>
    <name evidence="2" type="ORF">EYF80_020878</name>
</gene>
<feature type="compositionally biased region" description="Basic and acidic residues" evidence="1">
    <location>
        <begin position="224"/>
        <end position="242"/>
    </location>
</feature>
<evidence type="ECO:0000256" key="1">
    <source>
        <dbReference type="SAM" id="MobiDB-lite"/>
    </source>
</evidence>
<keyword evidence="3" id="KW-1185">Reference proteome</keyword>
<accession>A0A4Z2HV54</accession>
<dbReference type="Proteomes" id="UP000314294">
    <property type="component" value="Unassembled WGS sequence"/>
</dbReference>
<dbReference type="EMBL" id="SRLO01000183">
    <property type="protein sequence ID" value="TNN68843.1"/>
    <property type="molecule type" value="Genomic_DNA"/>
</dbReference>
<dbReference type="AlphaFoldDB" id="A0A4Z2HV54"/>
<protein>
    <submittedName>
        <fullName evidence="2">Uncharacterized protein</fullName>
    </submittedName>
</protein>
<name>A0A4Z2HV54_9TELE</name>
<feature type="compositionally biased region" description="Basic and acidic residues" evidence="1">
    <location>
        <begin position="206"/>
        <end position="217"/>
    </location>
</feature>
<sequence length="310" mass="35228">MHCSSPPAMMVMRSPSRSASSMKCVVSRMVRPRFSPCRRSQVARRADGSIPDVGSSNITTWRSITLERGSWSEPDACPQGWSEHLSVEEQVLSDGEVIEQHVVLGAEAQAAADQSHVLTDVVTVDVGSATECVTASHNRNLKTHETYQYEEVGGKRHSVLSREHGLHVPGHQPVEHRVKQQQAQHLGHGEVIVHRHRVKQVRPLDSRPCRGARDEMHIKKHAHTSREEGTDHEAEVDGGHSEDEQEDKDQRGVTVGQHCSIRFDLKENRLTWIQRSRVTKKMEMERKRKNRRNQALQWSQLLRPIILMYS</sequence>
<reference evidence="2 3" key="1">
    <citation type="submission" date="2019-03" db="EMBL/GenBank/DDBJ databases">
        <title>First draft genome of Liparis tanakae, snailfish: a comprehensive survey of snailfish specific genes.</title>
        <authorList>
            <person name="Kim W."/>
            <person name="Song I."/>
            <person name="Jeong J.-H."/>
            <person name="Kim D."/>
            <person name="Kim S."/>
            <person name="Ryu S."/>
            <person name="Song J.Y."/>
            <person name="Lee S.K."/>
        </authorList>
    </citation>
    <scope>NUCLEOTIDE SEQUENCE [LARGE SCALE GENOMIC DNA]</scope>
    <source>
        <tissue evidence="2">Muscle</tissue>
    </source>
</reference>
<evidence type="ECO:0000313" key="2">
    <source>
        <dbReference type="EMBL" id="TNN68843.1"/>
    </source>
</evidence>
<evidence type="ECO:0000313" key="3">
    <source>
        <dbReference type="Proteomes" id="UP000314294"/>
    </source>
</evidence>
<comment type="caution">
    <text evidence="2">The sequence shown here is derived from an EMBL/GenBank/DDBJ whole genome shotgun (WGS) entry which is preliminary data.</text>
</comment>
<organism evidence="2 3">
    <name type="scientific">Liparis tanakae</name>
    <name type="common">Tanaka's snailfish</name>
    <dbReference type="NCBI Taxonomy" id="230148"/>
    <lineage>
        <taxon>Eukaryota</taxon>
        <taxon>Metazoa</taxon>
        <taxon>Chordata</taxon>
        <taxon>Craniata</taxon>
        <taxon>Vertebrata</taxon>
        <taxon>Euteleostomi</taxon>
        <taxon>Actinopterygii</taxon>
        <taxon>Neopterygii</taxon>
        <taxon>Teleostei</taxon>
        <taxon>Neoteleostei</taxon>
        <taxon>Acanthomorphata</taxon>
        <taxon>Eupercaria</taxon>
        <taxon>Perciformes</taxon>
        <taxon>Cottioidei</taxon>
        <taxon>Cottales</taxon>
        <taxon>Liparidae</taxon>
        <taxon>Liparis</taxon>
    </lineage>
</organism>
<proteinExistence type="predicted"/>
<feature type="region of interest" description="Disordered" evidence="1">
    <location>
        <begin position="206"/>
        <end position="255"/>
    </location>
</feature>